<evidence type="ECO:0000313" key="1">
    <source>
        <dbReference type="EMBL" id="GAI38563.1"/>
    </source>
</evidence>
<dbReference type="AlphaFoldDB" id="X1N4R0"/>
<gene>
    <name evidence="1" type="ORF">S06H3_46138</name>
</gene>
<comment type="caution">
    <text evidence="1">The sequence shown here is derived from an EMBL/GenBank/DDBJ whole genome shotgun (WGS) entry which is preliminary data.</text>
</comment>
<organism evidence="1">
    <name type="scientific">marine sediment metagenome</name>
    <dbReference type="NCBI Taxonomy" id="412755"/>
    <lineage>
        <taxon>unclassified sequences</taxon>
        <taxon>metagenomes</taxon>
        <taxon>ecological metagenomes</taxon>
    </lineage>
</organism>
<accession>X1N4R0</accession>
<dbReference type="EMBL" id="BARV01028877">
    <property type="protein sequence ID" value="GAI38563.1"/>
    <property type="molecule type" value="Genomic_DNA"/>
</dbReference>
<sequence>MTQQEIELIDHTTGEHILMRFPDRLVRGMLPILAIFERLSQGGGYSIHFRPPLRIENESTGESFTLGRTSAIINIPGIRRPILLGAMVAAMEVNEI</sequence>
<name>X1N4R0_9ZZZZ</name>
<reference evidence="1" key="1">
    <citation type="journal article" date="2014" name="Front. Microbiol.">
        <title>High frequency of phylogenetically diverse reductive dehalogenase-homologous genes in deep subseafloor sedimentary metagenomes.</title>
        <authorList>
            <person name="Kawai M."/>
            <person name="Futagami T."/>
            <person name="Toyoda A."/>
            <person name="Takaki Y."/>
            <person name="Nishi S."/>
            <person name="Hori S."/>
            <person name="Arai W."/>
            <person name="Tsubouchi T."/>
            <person name="Morono Y."/>
            <person name="Uchiyama I."/>
            <person name="Ito T."/>
            <person name="Fujiyama A."/>
            <person name="Inagaki F."/>
            <person name="Takami H."/>
        </authorList>
    </citation>
    <scope>NUCLEOTIDE SEQUENCE</scope>
    <source>
        <strain evidence="1">Expedition CK06-06</strain>
    </source>
</reference>
<protein>
    <submittedName>
        <fullName evidence="1">Uncharacterized protein</fullName>
    </submittedName>
</protein>
<proteinExistence type="predicted"/>